<evidence type="ECO:0000256" key="1">
    <source>
        <dbReference type="SAM" id="Phobius"/>
    </source>
</evidence>
<gene>
    <name evidence="2" type="ORF">PSR59_06630</name>
</gene>
<evidence type="ECO:0000313" key="3">
    <source>
        <dbReference type="Proteomes" id="UP001222683"/>
    </source>
</evidence>
<dbReference type="Proteomes" id="UP001222683">
    <property type="component" value="Chromosome"/>
</dbReference>
<feature type="transmembrane region" description="Helical" evidence="1">
    <location>
        <begin position="41"/>
        <end position="60"/>
    </location>
</feature>
<evidence type="ECO:0000313" key="2">
    <source>
        <dbReference type="EMBL" id="WDC81345.1"/>
    </source>
</evidence>
<name>A0AAQ3AT14_9LACO</name>
<organism evidence="2 3">
    <name type="scientific">Ligilactobacillus ruminis</name>
    <dbReference type="NCBI Taxonomy" id="1623"/>
    <lineage>
        <taxon>Bacteria</taxon>
        <taxon>Bacillati</taxon>
        <taxon>Bacillota</taxon>
        <taxon>Bacilli</taxon>
        <taxon>Lactobacillales</taxon>
        <taxon>Lactobacillaceae</taxon>
        <taxon>Ligilactobacillus</taxon>
    </lineage>
</organism>
<sequence length="82" mass="9615">MNQTKGRGFHAALFTVLETRDIAEDDFIRLVILHEFNWNQIFLFLVPVLACLSVTGIISIPQRRIGQRTGFKFKFMESHRYD</sequence>
<reference evidence="2" key="1">
    <citation type="submission" date="2023-02" db="EMBL/GenBank/DDBJ databases">
        <title>Complete genome sequence of Lactobacillus ruminis CACC888 isolated from Pig feces.</title>
        <authorList>
            <person name="Park S."/>
            <person name="Park M.A."/>
            <person name="Kim D.-H."/>
            <person name="Kim Y."/>
        </authorList>
    </citation>
    <scope>NUCLEOTIDE SEQUENCE</scope>
    <source>
        <strain evidence="2">CACC888</strain>
    </source>
</reference>
<accession>A0AAQ3AT14</accession>
<dbReference type="EMBL" id="CP117692">
    <property type="protein sequence ID" value="WDC81345.1"/>
    <property type="molecule type" value="Genomic_DNA"/>
</dbReference>
<keyword evidence="1" id="KW-0812">Transmembrane</keyword>
<keyword evidence="1" id="KW-1133">Transmembrane helix</keyword>
<protein>
    <submittedName>
        <fullName evidence="2">Uncharacterized protein</fullName>
    </submittedName>
</protein>
<proteinExistence type="predicted"/>
<keyword evidence="1" id="KW-0472">Membrane</keyword>
<dbReference type="AlphaFoldDB" id="A0AAQ3AT14"/>
<dbReference type="RefSeq" id="WP_273744665.1">
    <property type="nucleotide sequence ID" value="NZ_CP117692.1"/>
</dbReference>